<reference evidence="3" key="1">
    <citation type="journal article" date="2019" name="Int. J. Syst. Evol. Microbiol.">
        <title>The Global Catalogue of Microorganisms (GCM) 10K type strain sequencing project: providing services to taxonomists for standard genome sequencing and annotation.</title>
        <authorList>
            <consortium name="The Broad Institute Genomics Platform"/>
            <consortium name="The Broad Institute Genome Sequencing Center for Infectious Disease"/>
            <person name="Wu L."/>
            <person name="Ma J."/>
        </authorList>
    </citation>
    <scope>NUCLEOTIDE SEQUENCE [LARGE SCALE GENOMIC DNA]</scope>
    <source>
        <strain evidence="3">JCM 18324</strain>
    </source>
</reference>
<dbReference type="Pfam" id="PF13560">
    <property type="entry name" value="HTH_31"/>
    <property type="match status" value="1"/>
</dbReference>
<evidence type="ECO:0000313" key="3">
    <source>
        <dbReference type="Proteomes" id="UP001501147"/>
    </source>
</evidence>
<comment type="caution">
    <text evidence="2">The sequence shown here is derived from an EMBL/GenBank/DDBJ whole genome shotgun (WGS) entry which is preliminary data.</text>
</comment>
<proteinExistence type="predicted"/>
<dbReference type="InterPro" id="IPR001387">
    <property type="entry name" value="Cro/C1-type_HTH"/>
</dbReference>
<dbReference type="Gene3D" id="1.10.260.40">
    <property type="entry name" value="lambda repressor-like DNA-binding domains"/>
    <property type="match status" value="1"/>
</dbReference>
<evidence type="ECO:0000259" key="1">
    <source>
        <dbReference type="PROSITE" id="PS50943"/>
    </source>
</evidence>
<feature type="domain" description="HTH cro/C1-type" evidence="1">
    <location>
        <begin position="18"/>
        <end position="73"/>
    </location>
</feature>
<sequence>MAGRAAPTARRIRVGAELRRLRERAGLNSTQAARLLGVGQGQLSNVETARFGVSPQRVRAMADIYACGDHAFVEALSAIAEDRSRGWWEEYRAMLPTGLLDLAELEHHAARLRTAHTAHIPGLLQTAEHAREIYHQAIPALGPHEIEHRVSHRLKRQTVIHRSHSPVPYQAIIHEAALRMQFGGRRVARAQLRHLLQVSEHRHVTLRVIPFAGGSFPGSGQTVNYLHGQVPRLDTVQLDQAHGTAFVDGAEALGHYRQLFARLEALALPPSLSRDFIHDLAENS</sequence>
<dbReference type="SUPFAM" id="SSF47413">
    <property type="entry name" value="lambda repressor-like DNA-binding domains"/>
    <property type="match status" value="1"/>
</dbReference>
<protein>
    <submittedName>
        <fullName evidence="2">Helix-turn-helix transcriptional regulator</fullName>
    </submittedName>
</protein>
<dbReference type="PROSITE" id="PS50943">
    <property type="entry name" value="HTH_CROC1"/>
    <property type="match status" value="1"/>
</dbReference>
<dbReference type="EMBL" id="BAABJV010000005">
    <property type="protein sequence ID" value="GAA4777688.1"/>
    <property type="molecule type" value="Genomic_DNA"/>
</dbReference>
<dbReference type="SMART" id="SM00530">
    <property type="entry name" value="HTH_XRE"/>
    <property type="match status" value="1"/>
</dbReference>
<dbReference type="RefSeq" id="WP_345613791.1">
    <property type="nucleotide sequence ID" value="NZ_BAABJV010000005.1"/>
</dbReference>
<dbReference type="CDD" id="cd00093">
    <property type="entry name" value="HTH_XRE"/>
    <property type="match status" value="1"/>
</dbReference>
<organism evidence="2 3">
    <name type="scientific">Streptomyces sanyensis</name>
    <dbReference type="NCBI Taxonomy" id="568869"/>
    <lineage>
        <taxon>Bacteria</taxon>
        <taxon>Bacillati</taxon>
        <taxon>Actinomycetota</taxon>
        <taxon>Actinomycetes</taxon>
        <taxon>Kitasatosporales</taxon>
        <taxon>Streptomycetaceae</taxon>
        <taxon>Streptomyces</taxon>
    </lineage>
</organism>
<accession>A0ABP9AAH4</accession>
<gene>
    <name evidence="2" type="ORF">GCM10023329_28440</name>
</gene>
<dbReference type="Proteomes" id="UP001501147">
    <property type="component" value="Unassembled WGS sequence"/>
</dbReference>
<keyword evidence="3" id="KW-1185">Reference proteome</keyword>
<dbReference type="Pfam" id="PF19054">
    <property type="entry name" value="DUF5753"/>
    <property type="match status" value="1"/>
</dbReference>
<dbReference type="InterPro" id="IPR043917">
    <property type="entry name" value="DUF5753"/>
</dbReference>
<dbReference type="InterPro" id="IPR010982">
    <property type="entry name" value="Lambda_DNA-bd_dom_sf"/>
</dbReference>
<name>A0ABP9AAH4_9ACTN</name>
<evidence type="ECO:0000313" key="2">
    <source>
        <dbReference type="EMBL" id="GAA4777688.1"/>
    </source>
</evidence>